<evidence type="ECO:0000313" key="2">
    <source>
        <dbReference type="EMBL" id="EPQ52995.1"/>
    </source>
</evidence>
<name>S7RFP8_GLOTA</name>
<dbReference type="EMBL" id="KB469306">
    <property type="protein sequence ID" value="EPQ52995.1"/>
    <property type="molecule type" value="Genomic_DNA"/>
</dbReference>
<accession>S7RFP8</accession>
<dbReference type="GeneID" id="19298393"/>
<feature type="region of interest" description="Disordered" evidence="1">
    <location>
        <begin position="1"/>
        <end position="21"/>
    </location>
</feature>
<proteinExistence type="predicted"/>
<evidence type="ECO:0000313" key="3">
    <source>
        <dbReference type="Proteomes" id="UP000030669"/>
    </source>
</evidence>
<gene>
    <name evidence="2" type="ORF">GLOTRDRAFT_100775</name>
</gene>
<evidence type="ECO:0000256" key="1">
    <source>
        <dbReference type="SAM" id="MobiDB-lite"/>
    </source>
</evidence>
<sequence>MPARTASLEQGVSSPSTSHDHLSDIHWDFEFHGRPFRRALSTSGDPAPLIRIVRHFCVR</sequence>
<dbReference type="AlphaFoldDB" id="S7RFP8"/>
<dbReference type="HOGENOM" id="CLU_2960982_0_0_1"/>
<reference evidence="2 3" key="1">
    <citation type="journal article" date="2012" name="Science">
        <title>The Paleozoic origin of enzymatic lignin decomposition reconstructed from 31 fungal genomes.</title>
        <authorList>
            <person name="Floudas D."/>
            <person name="Binder M."/>
            <person name="Riley R."/>
            <person name="Barry K."/>
            <person name="Blanchette R.A."/>
            <person name="Henrissat B."/>
            <person name="Martinez A.T."/>
            <person name="Otillar R."/>
            <person name="Spatafora J.W."/>
            <person name="Yadav J.S."/>
            <person name="Aerts A."/>
            <person name="Benoit I."/>
            <person name="Boyd A."/>
            <person name="Carlson A."/>
            <person name="Copeland A."/>
            <person name="Coutinho P.M."/>
            <person name="de Vries R.P."/>
            <person name="Ferreira P."/>
            <person name="Findley K."/>
            <person name="Foster B."/>
            <person name="Gaskell J."/>
            <person name="Glotzer D."/>
            <person name="Gorecki P."/>
            <person name="Heitman J."/>
            <person name="Hesse C."/>
            <person name="Hori C."/>
            <person name="Igarashi K."/>
            <person name="Jurgens J.A."/>
            <person name="Kallen N."/>
            <person name="Kersten P."/>
            <person name="Kohler A."/>
            <person name="Kuees U."/>
            <person name="Kumar T.K.A."/>
            <person name="Kuo A."/>
            <person name="LaButti K."/>
            <person name="Larrondo L.F."/>
            <person name="Lindquist E."/>
            <person name="Ling A."/>
            <person name="Lombard V."/>
            <person name="Lucas S."/>
            <person name="Lundell T."/>
            <person name="Martin R."/>
            <person name="McLaughlin D.J."/>
            <person name="Morgenstern I."/>
            <person name="Morin E."/>
            <person name="Murat C."/>
            <person name="Nagy L.G."/>
            <person name="Nolan M."/>
            <person name="Ohm R.A."/>
            <person name="Patyshakuliyeva A."/>
            <person name="Rokas A."/>
            <person name="Ruiz-Duenas F.J."/>
            <person name="Sabat G."/>
            <person name="Salamov A."/>
            <person name="Samejima M."/>
            <person name="Schmutz J."/>
            <person name="Slot J.C."/>
            <person name="St John F."/>
            <person name="Stenlid J."/>
            <person name="Sun H."/>
            <person name="Sun S."/>
            <person name="Syed K."/>
            <person name="Tsang A."/>
            <person name="Wiebenga A."/>
            <person name="Young D."/>
            <person name="Pisabarro A."/>
            <person name="Eastwood D.C."/>
            <person name="Martin F."/>
            <person name="Cullen D."/>
            <person name="Grigoriev I.V."/>
            <person name="Hibbett D.S."/>
        </authorList>
    </citation>
    <scope>NUCLEOTIDE SEQUENCE [LARGE SCALE GENOMIC DNA]</scope>
    <source>
        <strain evidence="2 3">ATCC 11539</strain>
    </source>
</reference>
<protein>
    <submittedName>
        <fullName evidence="2">Uncharacterized protein</fullName>
    </submittedName>
</protein>
<feature type="compositionally biased region" description="Polar residues" evidence="1">
    <location>
        <begin position="7"/>
        <end position="17"/>
    </location>
</feature>
<dbReference type="RefSeq" id="XP_007868312.1">
    <property type="nucleotide sequence ID" value="XM_007870121.1"/>
</dbReference>
<dbReference type="Proteomes" id="UP000030669">
    <property type="component" value="Unassembled WGS sequence"/>
</dbReference>
<organism evidence="2 3">
    <name type="scientific">Gloeophyllum trabeum (strain ATCC 11539 / FP-39264 / Madison 617)</name>
    <name type="common">Brown rot fungus</name>
    <dbReference type="NCBI Taxonomy" id="670483"/>
    <lineage>
        <taxon>Eukaryota</taxon>
        <taxon>Fungi</taxon>
        <taxon>Dikarya</taxon>
        <taxon>Basidiomycota</taxon>
        <taxon>Agaricomycotina</taxon>
        <taxon>Agaricomycetes</taxon>
        <taxon>Gloeophyllales</taxon>
        <taxon>Gloeophyllaceae</taxon>
        <taxon>Gloeophyllum</taxon>
    </lineage>
</organism>
<dbReference type="KEGG" id="gtr:GLOTRDRAFT_100775"/>
<keyword evidence="3" id="KW-1185">Reference proteome</keyword>